<keyword evidence="1" id="KW-0175">Coiled coil</keyword>
<feature type="coiled-coil region" evidence="1">
    <location>
        <begin position="561"/>
        <end position="595"/>
    </location>
</feature>
<dbReference type="EMBL" id="MH520090">
    <property type="protein sequence ID" value="AXY93790.1"/>
    <property type="molecule type" value="Genomic_RNA"/>
</dbReference>
<evidence type="ECO:0000313" key="3">
    <source>
        <dbReference type="EMBL" id="AXY93790.1"/>
    </source>
</evidence>
<reference evidence="3" key="1">
    <citation type="journal article" date="2018" name="Virus Res.">
        <title>Genomic sequence and phylogenetic analyses of two novel orthoreovirus strains isolated from Pekin ducks in 2014 in Germany.</title>
        <authorList>
            <person name="Farkas S.L."/>
            <person name="Varga-Kugler R."/>
            <person name="Marton S."/>
            <person name="Lengyel G."/>
            <person name="Palya V."/>
            <person name="Banyai K."/>
        </authorList>
    </citation>
    <scope>NUCLEOTIDE SEQUENCE</scope>
    <source>
        <strain evidence="3">D2533/6/1-10</strain>
    </source>
</reference>
<organism evidence="3">
    <name type="scientific">Avian orthoreovirus</name>
    <dbReference type="NCBI Taxonomy" id="38170"/>
    <lineage>
        <taxon>Viruses</taxon>
        <taxon>Riboviria</taxon>
        <taxon>Orthornavirae</taxon>
        <taxon>Duplornaviricota</taxon>
        <taxon>Resentoviricetes</taxon>
        <taxon>Reovirales</taxon>
        <taxon>Spinareoviridae</taxon>
        <taxon>Orthoreovirus</taxon>
        <taxon>Orthoreovirus avis</taxon>
    </lineage>
</organism>
<evidence type="ECO:0000256" key="2">
    <source>
        <dbReference type="SAM" id="MobiDB-lite"/>
    </source>
</evidence>
<accession>A0A385JBE6</accession>
<feature type="region of interest" description="Disordered" evidence="2">
    <location>
        <begin position="1"/>
        <end position="20"/>
    </location>
</feature>
<protein>
    <submittedName>
        <fullName evidence="3">NS factory</fullName>
    </submittedName>
</protein>
<proteinExistence type="predicted"/>
<name>A0A385JBE6_9REOV</name>
<sequence>MMASTKWGDNPVSLSMSHDSSSVRSSVNQFMNVPVSRSSPIASHRRTVLLKFTADDDLVTVQGPLAPFDEYWYEHQSLLSSAVAFLADSKNFKNFEHHEKFQVKKGHQISEIMNRLRLFFTEALKLKMSPESLPSLGQFLVSHSIDDVSATHVPDATIPVIDKIIGGEQTVSQSPGRIDEEVYNTVRSRFLTHTVHDLASDTPGVSPFLEHYYETVPTANSVGWQQYRRIGLLITEPNESLEDLTIFRVSAVGDGYVELSAGEVVVAKFKVETIDRVAPEHHKSVQKDTTCGTSWYSSLTATAHDVVFFTPNALRWAIDRGCTDSLVSPRHIRVCVGFDPLVARWTGDGVTEASYLMDDKLESVGKSRMVMRTLALTRRSPINDTVVSMLRARGGELIDHYRYDAPDRYGSVSTPVTKECENCSVVEAKLRDMASRPQVTSPIPMAGNAALLSKIADLQRVNRELSLKLADHQRPSTDHLLPYLENHVCVNAKDFERELLAKMNLSTDTLDKLMTLRARNRDRFELRLKNEAEQVWEPRLIALNQELDGMRADQQAILDQSLAYLNERDALALRVDELEKELSDLRTMNLKLNADNHRISRATRVGNVFVSDTEPVHPDRTASPALSIDSLVDEL</sequence>
<evidence type="ECO:0000256" key="1">
    <source>
        <dbReference type="SAM" id="Coils"/>
    </source>
</evidence>